<evidence type="ECO:0000313" key="3">
    <source>
        <dbReference type="EMBL" id="TCC37277.1"/>
    </source>
</evidence>
<keyword evidence="2" id="KW-1133">Transmembrane helix</keyword>
<comment type="caution">
    <text evidence="3">The sequence shown here is derived from an EMBL/GenBank/DDBJ whole genome shotgun (WGS) entry which is preliminary data.</text>
</comment>
<organism evidence="3 4">
    <name type="scientific">Kribbella sindirgiensis</name>
    <dbReference type="NCBI Taxonomy" id="1124744"/>
    <lineage>
        <taxon>Bacteria</taxon>
        <taxon>Bacillati</taxon>
        <taxon>Actinomycetota</taxon>
        <taxon>Actinomycetes</taxon>
        <taxon>Propionibacteriales</taxon>
        <taxon>Kribbellaceae</taxon>
        <taxon>Kribbella</taxon>
    </lineage>
</organism>
<dbReference type="RefSeq" id="WP_131286856.1">
    <property type="nucleotide sequence ID" value="NZ_SJKA01000003.1"/>
</dbReference>
<dbReference type="AlphaFoldDB" id="A0A4R0IVQ5"/>
<feature type="transmembrane region" description="Helical" evidence="2">
    <location>
        <begin position="41"/>
        <end position="61"/>
    </location>
</feature>
<keyword evidence="2" id="KW-0812">Transmembrane</keyword>
<evidence type="ECO:0000256" key="1">
    <source>
        <dbReference type="SAM" id="MobiDB-lite"/>
    </source>
</evidence>
<dbReference type="Proteomes" id="UP000292695">
    <property type="component" value="Unassembled WGS sequence"/>
</dbReference>
<keyword evidence="4" id="KW-1185">Reference proteome</keyword>
<proteinExistence type="predicted"/>
<feature type="region of interest" description="Disordered" evidence="1">
    <location>
        <begin position="69"/>
        <end position="98"/>
    </location>
</feature>
<evidence type="ECO:0000256" key="2">
    <source>
        <dbReference type="SAM" id="Phobius"/>
    </source>
</evidence>
<name>A0A4R0IVQ5_9ACTN</name>
<accession>A0A4R0IVQ5</accession>
<dbReference type="EMBL" id="SJKA01000003">
    <property type="protein sequence ID" value="TCC37277.1"/>
    <property type="molecule type" value="Genomic_DNA"/>
</dbReference>
<gene>
    <name evidence="3" type="ORF">E0H50_11545</name>
</gene>
<protein>
    <submittedName>
        <fullName evidence="3">Uncharacterized protein</fullName>
    </submittedName>
</protein>
<evidence type="ECO:0000313" key="4">
    <source>
        <dbReference type="Proteomes" id="UP000292695"/>
    </source>
</evidence>
<sequence length="345" mass="36499">MDDVREVSAELHRLAESEAMGPLDTTRVLERGRRGRRRRKLLGAGGAVAGVAVIALSASLLPNLSSAGNQPGVAGDQAANSQFGPVPGVPRGEAGADQRITMEEAQRRCDLRNPDEKRKLRDTKGARSGHVSMYDIKNGQKWNMCIVPGGDRPSAELVAAAAKDPMPKSMDGKLRNCSVLTWVDVTGWQVVASDESRALGQAEVVALSPSGHKVMECSLQTNIPNKTGLQGNTTFATLTNLNSGDPVLNPADKSARADMYAGGGGGGPCTAGVCKGWGMSGWGRVASKDAVTVRMRIGNGPVYEVPVGEGGWFAYTWKTTTSHPQKTFPKVAAYDKAGKIVKVFE</sequence>
<dbReference type="OrthoDB" id="3813920at2"/>
<reference evidence="3 4" key="1">
    <citation type="submission" date="2019-02" db="EMBL/GenBank/DDBJ databases">
        <title>Kribbella capetownensis sp. nov. and Kribbella speibonae sp. nov., isolated from soil.</title>
        <authorList>
            <person name="Curtis S.M."/>
            <person name="Norton I."/>
            <person name="Everest G.J."/>
            <person name="Meyers P.R."/>
        </authorList>
    </citation>
    <scope>NUCLEOTIDE SEQUENCE [LARGE SCALE GENOMIC DNA]</scope>
    <source>
        <strain evidence="3 4">DSM 27082</strain>
    </source>
</reference>
<keyword evidence="2" id="KW-0472">Membrane</keyword>